<dbReference type="Gene3D" id="3.30.565.10">
    <property type="entry name" value="Histidine kinase-like ATPase, C-terminal domain"/>
    <property type="match status" value="1"/>
</dbReference>
<dbReference type="Pfam" id="PF02518">
    <property type="entry name" value="HATPase_c"/>
    <property type="match status" value="1"/>
</dbReference>
<evidence type="ECO:0000313" key="2">
    <source>
        <dbReference type="EMBL" id="WKW12701.1"/>
    </source>
</evidence>
<evidence type="ECO:0000313" key="4">
    <source>
        <dbReference type="Proteomes" id="UP001229955"/>
    </source>
</evidence>
<dbReference type="EMBL" id="CP130612">
    <property type="protein sequence ID" value="WKW12701.1"/>
    <property type="molecule type" value="Genomic_DNA"/>
</dbReference>
<dbReference type="Proteomes" id="UP001229955">
    <property type="component" value="Chromosome"/>
</dbReference>
<keyword evidence="4" id="KW-1185">Reference proteome</keyword>
<dbReference type="KEGG" id="pspc:Strain318_002007"/>
<dbReference type="SUPFAM" id="SSF55874">
    <property type="entry name" value="ATPase domain of HSP90 chaperone/DNA topoisomerase II/histidine kinase"/>
    <property type="match status" value="1"/>
</dbReference>
<sequence length="297" mass="32513">MTAVITVPASLDEQSFEQVLEQVAPLPADAKLLVDARHTRFATPYGLTGLLCLAQSRAEKADFAPPADDEVKSYWSRSSFFRYAEELFTMRGTVPKGRVHQDSDTVLEVTPIAKSEDVHTVVERVKDRATHILTNKLKLETRATMGFTVSLSEACQNIVEHAGRGGWVGVQVYNWAKRRVGRQVVVIAVADAGQGFRQSLSTTRVRALAGDRWGDGEALEAAVTNGYSRHTEPGRGQGIRGIKGYVHRHDGRLSIRSGTSRVTIVPPWDDSPAREDGLPAFVGAQLQIIIPERAEGS</sequence>
<proteinExistence type="predicted"/>
<feature type="domain" description="Histidine kinase/HSP90-like ATPase" evidence="1">
    <location>
        <begin position="151"/>
        <end position="267"/>
    </location>
</feature>
<keyword evidence="2" id="KW-0547">Nucleotide-binding</keyword>
<protein>
    <submittedName>
        <fullName evidence="2">ATP-binding protein</fullName>
    </submittedName>
</protein>
<dbReference type="EMBL" id="CP130613">
    <property type="protein sequence ID" value="WKW15608.1"/>
    <property type="molecule type" value="Genomic_DNA"/>
</dbReference>
<dbReference type="InterPro" id="IPR036890">
    <property type="entry name" value="HATPase_C_sf"/>
</dbReference>
<gene>
    <name evidence="2" type="ORF">Strain138_002008</name>
    <name evidence="3" type="ORF">Strain318_002007</name>
</gene>
<reference evidence="2" key="1">
    <citation type="submission" date="2023-07" db="EMBL/GenBank/DDBJ databases">
        <authorList>
            <person name="Haufschild T."/>
            <person name="Kallscheuer N."/>
            <person name="Hammer J."/>
            <person name="Kohn T."/>
            <person name="Kabuu M."/>
            <person name="Jogler M."/>
            <person name="Wohfarth N."/>
            <person name="Heuer A."/>
            <person name="Rohde M."/>
            <person name="van Teeseling M.C.F."/>
            <person name="Jogler C."/>
        </authorList>
    </citation>
    <scope>NUCLEOTIDE SEQUENCE</scope>
    <source>
        <strain evidence="2">Strain 138</strain>
        <strain evidence="3">Strain 318</strain>
    </source>
</reference>
<name>A0AA49Q5D1_9BACT</name>
<dbReference type="GO" id="GO:0005524">
    <property type="term" value="F:ATP binding"/>
    <property type="evidence" value="ECO:0007669"/>
    <property type="project" value="UniProtKB-KW"/>
</dbReference>
<dbReference type="AlphaFoldDB" id="A0AA49Q5D1"/>
<evidence type="ECO:0000313" key="3">
    <source>
        <dbReference type="EMBL" id="WKW15608.1"/>
    </source>
</evidence>
<accession>A0AA49K1B7</accession>
<dbReference type="RefSeq" id="WP_367885578.1">
    <property type="nucleotide sequence ID" value="NZ_CP130612.1"/>
</dbReference>
<organism evidence="2">
    <name type="scientific">Pseudogemmatithrix spongiicola</name>
    <dbReference type="NCBI Taxonomy" id="3062599"/>
    <lineage>
        <taxon>Bacteria</taxon>
        <taxon>Pseudomonadati</taxon>
        <taxon>Gemmatimonadota</taxon>
        <taxon>Gemmatimonadia</taxon>
        <taxon>Gemmatimonadales</taxon>
        <taxon>Gemmatimonadaceae</taxon>
        <taxon>Pseudogemmatithrix</taxon>
    </lineage>
</organism>
<keyword evidence="2" id="KW-0067">ATP-binding</keyword>
<evidence type="ECO:0000259" key="1">
    <source>
        <dbReference type="Pfam" id="PF02518"/>
    </source>
</evidence>
<accession>A0AA49Q5D1</accession>
<dbReference type="InterPro" id="IPR003594">
    <property type="entry name" value="HATPase_dom"/>
</dbReference>